<sequence length="1125" mass="123792">MGKMCKVVVCLCMAVLSWGGADAEIGHNMNNISLSMLDEVTDVMDMVEVVYSEPVITAKYVAELQFDMRAMGPLYNSTHIIIDAIADKQAYPEGIVSVSDGHLYVAPLKDEWRPLLAHYAGPVAVIVVAVLLIVVLPLTGLFWCCCYWCRVGRRRRPFDRKYDACLKGLLAIILIALLTLFLFGVVCAFATEAQVETGAAELSQSLDAGINDTQEFLNATQAHARWLLVNNFDELKIKLTSMLYGIGVTASVKLGEFSRAVSVTTLNKMVQQLDEVQDNLRTVHVLTAQLRLKADHLNTGLRKVKNQLLQTLAKCDQPKCRALQDKYKIGQLDTEIQYSQMLDKYFPTMPDVTDLLGNVTELLDSDIKGEVAAGQKVFSDIQRGIQRSVDKHVPEVVANIEELGRQLARAADDISAMAGNASARLEQARGPAAAPARLHARWGGYRRAAGLGAAAALLLVTCLAAWGVLCGVCGKRPDVYGASDCCNKGHGSRSLLCGMGAMFVLGSGVTLVLLVYFVLGLAAQRFVCDPLTEPRDNRLFSDLEQVVDLEGTLFGKHEDPNFNMAYALVRCHKNATLYSALQLHRLLNVPARQAGVRAEVATRLQRLQPLLPRGAAVSILRPAARDKLRRLADAGLSDFQFERILAALETNMTSLALDSLARQLNATARSLQQPLFQAEAASLLRASAALADLLHDVLEPMLHDSARLNITATKLRDGLRFNHSSLKDAVTYLMHETSEAEVFLNTQGPERLQNMTAELGLAVARKLEQYMSRLEAGARQDVGRCGPLSGAYNATLGAACRKLLLPAHGYWLALAWCLLLFAPLLAVSGRLARLYRHVDPYPGPLVEAEYLYDAYADRDNVPLANAYKAEKRSGREPRDGREAREAREARDGRGRGPRAAAPLDARAARHDAALAPPLDAYHARRYNDMAPKHWEEGPPRYLGSTEYERPPPYYYPGPNPRARSLPGRGRGCSWAQYLADSPGVARRSSLRDMDVVAAQQPARRPPGFSWAEYLRTSPSTLQSTVGESSRETLSTEASTSSREPPRKWAEYLGVVGPSQPKQVNNEVKPESSRGQPQRPPGASSWAEYLAARYTTAARPVRAALSRLCFQYKYTCLLHMFTKIYI</sequence>
<feature type="transmembrane region" description="Helical" evidence="8">
    <location>
        <begin position="119"/>
        <end position="148"/>
    </location>
</feature>
<dbReference type="GeneID" id="118264558"/>
<dbReference type="Pfam" id="PF05478">
    <property type="entry name" value="Prominin"/>
    <property type="match status" value="1"/>
</dbReference>
<feature type="transmembrane region" description="Helical" evidence="8">
    <location>
        <begin position="169"/>
        <end position="191"/>
    </location>
</feature>
<dbReference type="OrthoDB" id="6229420at2759"/>
<dbReference type="InterPro" id="IPR008795">
    <property type="entry name" value="Prominin"/>
</dbReference>
<evidence type="ECO:0000256" key="2">
    <source>
        <dbReference type="ARBA" id="ARBA00006058"/>
    </source>
</evidence>
<evidence type="ECO:0000256" key="8">
    <source>
        <dbReference type="SAM" id="Phobius"/>
    </source>
</evidence>
<dbReference type="PANTHER" id="PTHR22730:SF1">
    <property type="entry name" value="PROMININ-LIKE PROTEIN"/>
    <property type="match status" value="1"/>
</dbReference>
<gene>
    <name evidence="11" type="primary">LOC118264558</name>
</gene>
<dbReference type="AlphaFoldDB" id="A0A9R0E8B7"/>
<keyword evidence="9" id="KW-0732">Signal</keyword>
<evidence type="ECO:0000256" key="1">
    <source>
        <dbReference type="ARBA" id="ARBA00004141"/>
    </source>
</evidence>
<organism evidence="10 11">
    <name type="scientific">Spodoptera frugiperda</name>
    <name type="common">Fall armyworm</name>
    <dbReference type="NCBI Taxonomy" id="7108"/>
    <lineage>
        <taxon>Eukaryota</taxon>
        <taxon>Metazoa</taxon>
        <taxon>Ecdysozoa</taxon>
        <taxon>Arthropoda</taxon>
        <taxon>Hexapoda</taxon>
        <taxon>Insecta</taxon>
        <taxon>Pterygota</taxon>
        <taxon>Neoptera</taxon>
        <taxon>Endopterygota</taxon>
        <taxon>Lepidoptera</taxon>
        <taxon>Glossata</taxon>
        <taxon>Ditrysia</taxon>
        <taxon>Noctuoidea</taxon>
        <taxon>Noctuidae</taxon>
        <taxon>Amphipyrinae</taxon>
        <taxon>Spodoptera</taxon>
    </lineage>
</organism>
<feature type="chain" id="PRO_5040296738" evidence="9">
    <location>
        <begin position="24"/>
        <end position="1125"/>
    </location>
</feature>
<dbReference type="Proteomes" id="UP000829999">
    <property type="component" value="Chromosome 26"/>
</dbReference>
<dbReference type="GO" id="GO:0016020">
    <property type="term" value="C:membrane"/>
    <property type="evidence" value="ECO:0007669"/>
    <property type="project" value="UniProtKB-SubCell"/>
</dbReference>
<evidence type="ECO:0000256" key="9">
    <source>
        <dbReference type="SAM" id="SignalP"/>
    </source>
</evidence>
<dbReference type="PANTHER" id="PTHR22730">
    <property type="entry name" value="PROMININ PROM PROTEIN"/>
    <property type="match status" value="1"/>
</dbReference>
<dbReference type="RefSeq" id="XP_050560874.1">
    <property type="nucleotide sequence ID" value="XM_050704917.1"/>
</dbReference>
<reference evidence="11" key="1">
    <citation type="submission" date="2025-08" db="UniProtKB">
        <authorList>
            <consortium name="RefSeq"/>
        </authorList>
    </citation>
    <scope>IDENTIFICATION</scope>
    <source>
        <tissue evidence="11">Whole larval tissue</tissue>
    </source>
</reference>
<evidence type="ECO:0000313" key="10">
    <source>
        <dbReference type="Proteomes" id="UP000829999"/>
    </source>
</evidence>
<feature type="transmembrane region" description="Helical" evidence="8">
    <location>
        <begin position="495"/>
        <end position="519"/>
    </location>
</feature>
<comment type="similarity">
    <text evidence="2">Belongs to the prominin family.</text>
</comment>
<name>A0A9R0E8B7_SPOFR</name>
<keyword evidence="6" id="KW-0325">Glycoprotein</keyword>
<evidence type="ECO:0000256" key="5">
    <source>
        <dbReference type="ARBA" id="ARBA00023136"/>
    </source>
</evidence>
<protein>
    <submittedName>
        <fullName evidence="11">Prominin-like protein isoform X1</fullName>
    </submittedName>
</protein>
<feature type="transmembrane region" description="Helical" evidence="8">
    <location>
        <begin position="451"/>
        <end position="474"/>
    </location>
</feature>
<comment type="subcellular location">
    <subcellularLocation>
        <location evidence="1">Membrane</location>
        <topology evidence="1">Multi-pass membrane protein</topology>
    </subcellularLocation>
</comment>
<keyword evidence="3 8" id="KW-0812">Transmembrane</keyword>
<evidence type="ECO:0000313" key="11">
    <source>
        <dbReference type="RefSeq" id="XP_050560874.1"/>
    </source>
</evidence>
<feature type="compositionally biased region" description="Polar residues" evidence="7">
    <location>
        <begin position="1019"/>
        <end position="1042"/>
    </location>
</feature>
<feature type="region of interest" description="Disordered" evidence="7">
    <location>
        <begin position="866"/>
        <end position="907"/>
    </location>
</feature>
<keyword evidence="4 8" id="KW-1133">Transmembrane helix</keyword>
<feature type="region of interest" description="Disordered" evidence="7">
    <location>
        <begin position="1019"/>
        <end position="1082"/>
    </location>
</feature>
<feature type="transmembrane region" description="Helical" evidence="8">
    <location>
        <begin position="809"/>
        <end position="827"/>
    </location>
</feature>
<evidence type="ECO:0000256" key="6">
    <source>
        <dbReference type="ARBA" id="ARBA00023180"/>
    </source>
</evidence>
<proteinExistence type="inferred from homology"/>
<accession>A0A9R0E8B7</accession>
<evidence type="ECO:0000256" key="7">
    <source>
        <dbReference type="SAM" id="MobiDB-lite"/>
    </source>
</evidence>
<feature type="compositionally biased region" description="Basic and acidic residues" evidence="7">
    <location>
        <begin position="868"/>
        <end position="894"/>
    </location>
</feature>
<keyword evidence="10" id="KW-1185">Reference proteome</keyword>
<feature type="signal peptide" evidence="9">
    <location>
        <begin position="1"/>
        <end position="23"/>
    </location>
</feature>
<keyword evidence="5 8" id="KW-0472">Membrane</keyword>
<evidence type="ECO:0000256" key="3">
    <source>
        <dbReference type="ARBA" id="ARBA00022692"/>
    </source>
</evidence>
<evidence type="ECO:0000256" key="4">
    <source>
        <dbReference type="ARBA" id="ARBA00022989"/>
    </source>
</evidence>